<dbReference type="KEGG" id="fmg:HYN48_13765"/>
<keyword evidence="1" id="KW-1133">Transmembrane helix</keyword>
<gene>
    <name evidence="2" type="ORF">HYN48_13765</name>
</gene>
<protein>
    <submittedName>
        <fullName evidence="2">Uncharacterized protein</fullName>
    </submittedName>
</protein>
<keyword evidence="1" id="KW-0472">Membrane</keyword>
<feature type="transmembrane region" description="Helical" evidence="1">
    <location>
        <begin position="69"/>
        <end position="87"/>
    </location>
</feature>
<dbReference type="Proteomes" id="UP000244193">
    <property type="component" value="Chromosome"/>
</dbReference>
<evidence type="ECO:0000256" key="1">
    <source>
        <dbReference type="SAM" id="Phobius"/>
    </source>
</evidence>
<name>A0A2S0RHD5_9FLAO</name>
<evidence type="ECO:0000313" key="3">
    <source>
        <dbReference type="Proteomes" id="UP000244193"/>
    </source>
</evidence>
<sequence>MNNIIEILKSSQAMSTLFISLFILIILSSIFQKRLTQVGKPYKIIFNILIFGALLLSIANAFLNEKYDKLIFFSVIVFLQITLPKFVKWYDNKVRSFNDR</sequence>
<feature type="transmembrane region" description="Helical" evidence="1">
    <location>
        <begin position="12"/>
        <end position="32"/>
    </location>
</feature>
<organism evidence="2 3">
    <name type="scientific">Flavobacterium magnum</name>
    <dbReference type="NCBI Taxonomy" id="2162713"/>
    <lineage>
        <taxon>Bacteria</taxon>
        <taxon>Pseudomonadati</taxon>
        <taxon>Bacteroidota</taxon>
        <taxon>Flavobacteriia</taxon>
        <taxon>Flavobacteriales</taxon>
        <taxon>Flavobacteriaceae</taxon>
        <taxon>Flavobacterium</taxon>
    </lineage>
</organism>
<feature type="transmembrane region" description="Helical" evidence="1">
    <location>
        <begin position="44"/>
        <end position="63"/>
    </location>
</feature>
<keyword evidence="3" id="KW-1185">Reference proteome</keyword>
<reference evidence="2 3" key="1">
    <citation type="submission" date="2018-04" db="EMBL/GenBank/DDBJ databases">
        <title>Genome sequencing of Flavobacterium sp. HYN0048.</title>
        <authorList>
            <person name="Yi H."/>
            <person name="Baek C."/>
        </authorList>
    </citation>
    <scope>NUCLEOTIDE SEQUENCE [LARGE SCALE GENOMIC DNA]</scope>
    <source>
        <strain evidence="2 3">HYN0048</strain>
    </source>
</reference>
<dbReference type="RefSeq" id="WP_108372690.1">
    <property type="nucleotide sequence ID" value="NZ_CP028811.1"/>
</dbReference>
<proteinExistence type="predicted"/>
<dbReference type="EMBL" id="CP028811">
    <property type="protein sequence ID" value="AWA31066.1"/>
    <property type="molecule type" value="Genomic_DNA"/>
</dbReference>
<keyword evidence="1" id="KW-0812">Transmembrane</keyword>
<evidence type="ECO:0000313" key="2">
    <source>
        <dbReference type="EMBL" id="AWA31066.1"/>
    </source>
</evidence>
<accession>A0A2S0RHD5</accession>
<dbReference type="AlphaFoldDB" id="A0A2S0RHD5"/>